<dbReference type="InterPro" id="IPR036388">
    <property type="entry name" value="WH-like_DNA-bd_sf"/>
</dbReference>
<protein>
    <submittedName>
        <fullName evidence="2">LuxR C-terminal-related transcriptional regulator</fullName>
    </submittedName>
</protein>
<evidence type="ECO:0000313" key="2">
    <source>
        <dbReference type="EMBL" id="MCP3731143.1"/>
    </source>
</evidence>
<accession>A0A9X2KPX4</accession>
<dbReference type="EMBL" id="JAMLDX010000008">
    <property type="protein sequence ID" value="MCP3731143.1"/>
    <property type="molecule type" value="Genomic_DNA"/>
</dbReference>
<evidence type="ECO:0000259" key="1">
    <source>
        <dbReference type="PROSITE" id="PS50043"/>
    </source>
</evidence>
<dbReference type="SMART" id="SM00421">
    <property type="entry name" value="HTH_LUXR"/>
    <property type="match status" value="1"/>
</dbReference>
<dbReference type="InterPro" id="IPR000792">
    <property type="entry name" value="Tscrpt_reg_LuxR_C"/>
</dbReference>
<dbReference type="PRINTS" id="PR00038">
    <property type="entry name" value="HTHLUXR"/>
</dbReference>
<organism evidence="2 3">
    <name type="scientific">Sphingomonas tagetis</name>
    <dbReference type="NCBI Taxonomy" id="2949092"/>
    <lineage>
        <taxon>Bacteria</taxon>
        <taxon>Pseudomonadati</taxon>
        <taxon>Pseudomonadota</taxon>
        <taxon>Alphaproteobacteria</taxon>
        <taxon>Sphingomonadales</taxon>
        <taxon>Sphingomonadaceae</taxon>
        <taxon>Sphingomonas</taxon>
    </lineage>
</organism>
<gene>
    <name evidence="2" type="ORF">M9978_11960</name>
</gene>
<dbReference type="InterPro" id="IPR016032">
    <property type="entry name" value="Sig_transdc_resp-reg_C-effctor"/>
</dbReference>
<dbReference type="GO" id="GO:0003677">
    <property type="term" value="F:DNA binding"/>
    <property type="evidence" value="ECO:0007669"/>
    <property type="project" value="InterPro"/>
</dbReference>
<sequence>MTCLAAGKSNKIIAFDLGLSIRTVEMHRVRMMRRLAVRTLPEALRLVHLTGLPNTARA</sequence>
<dbReference type="AlphaFoldDB" id="A0A9X2KPX4"/>
<evidence type="ECO:0000313" key="3">
    <source>
        <dbReference type="Proteomes" id="UP001139451"/>
    </source>
</evidence>
<comment type="caution">
    <text evidence="2">The sequence shown here is derived from an EMBL/GenBank/DDBJ whole genome shotgun (WGS) entry which is preliminary data.</text>
</comment>
<dbReference type="PROSITE" id="PS00622">
    <property type="entry name" value="HTH_LUXR_1"/>
    <property type="match status" value="1"/>
</dbReference>
<dbReference type="SUPFAM" id="SSF46894">
    <property type="entry name" value="C-terminal effector domain of the bipartite response regulators"/>
    <property type="match status" value="1"/>
</dbReference>
<dbReference type="Gene3D" id="1.10.10.10">
    <property type="entry name" value="Winged helix-like DNA-binding domain superfamily/Winged helix DNA-binding domain"/>
    <property type="match status" value="1"/>
</dbReference>
<dbReference type="GO" id="GO:0006355">
    <property type="term" value="P:regulation of DNA-templated transcription"/>
    <property type="evidence" value="ECO:0007669"/>
    <property type="project" value="InterPro"/>
</dbReference>
<feature type="domain" description="HTH luxR-type" evidence="1">
    <location>
        <begin position="1"/>
        <end position="51"/>
    </location>
</feature>
<dbReference type="Pfam" id="PF00196">
    <property type="entry name" value="GerE"/>
    <property type="match status" value="1"/>
</dbReference>
<dbReference type="Proteomes" id="UP001139451">
    <property type="component" value="Unassembled WGS sequence"/>
</dbReference>
<proteinExistence type="predicted"/>
<reference evidence="2" key="1">
    <citation type="submission" date="2022-05" db="EMBL/GenBank/DDBJ databases">
        <title>Sphingomonas sp. strain MG17 Genome sequencing and assembly.</title>
        <authorList>
            <person name="Kim I."/>
        </authorList>
    </citation>
    <scope>NUCLEOTIDE SEQUENCE</scope>
    <source>
        <strain evidence="2">MG17</strain>
    </source>
</reference>
<keyword evidence="3" id="KW-1185">Reference proteome</keyword>
<name>A0A9X2KPX4_9SPHN</name>
<dbReference type="PROSITE" id="PS50043">
    <property type="entry name" value="HTH_LUXR_2"/>
    <property type="match status" value="1"/>
</dbReference>